<dbReference type="GO" id="GO:0006508">
    <property type="term" value="P:proteolysis"/>
    <property type="evidence" value="ECO:0007669"/>
    <property type="project" value="UniProtKB-KW"/>
</dbReference>
<organism evidence="8 9">
    <name type="scientific">Lentilactobacillus sunkii DSM 19904</name>
    <dbReference type="NCBI Taxonomy" id="1423808"/>
    <lineage>
        <taxon>Bacteria</taxon>
        <taxon>Bacillati</taxon>
        <taxon>Bacillota</taxon>
        <taxon>Bacilli</taxon>
        <taxon>Lactobacillales</taxon>
        <taxon>Lactobacillaceae</taxon>
        <taxon>Lentilactobacillus</taxon>
    </lineage>
</organism>
<dbReference type="AlphaFoldDB" id="A0A0R1KYZ1"/>
<comment type="catalytic activity">
    <reaction evidence="1">
        <text>an L-aminoacyl-L-amino acid + H2O = 2 an L-alpha-amino acid</text>
        <dbReference type="Rhea" id="RHEA:48940"/>
        <dbReference type="ChEBI" id="CHEBI:15377"/>
        <dbReference type="ChEBI" id="CHEBI:59869"/>
        <dbReference type="ChEBI" id="CHEBI:77460"/>
        <dbReference type="EC" id="3.4.13.19"/>
    </reaction>
</comment>
<keyword evidence="9" id="KW-1185">Reference proteome</keyword>
<accession>A0A0R1KYZ1</accession>
<evidence type="ECO:0000313" key="9">
    <source>
        <dbReference type="Proteomes" id="UP000051581"/>
    </source>
</evidence>
<dbReference type="Proteomes" id="UP000051581">
    <property type="component" value="Unassembled WGS sequence"/>
</dbReference>
<evidence type="ECO:0000256" key="4">
    <source>
        <dbReference type="ARBA" id="ARBA00022801"/>
    </source>
</evidence>
<dbReference type="EC" id="3.4.-.-" evidence="6"/>
<protein>
    <recommendedName>
        <fullName evidence="6">Dipeptidase</fullName>
        <ecNumber evidence="6">3.4.-.-</ecNumber>
    </recommendedName>
</protein>
<proteinExistence type="inferred from homology"/>
<gene>
    <name evidence="8" type="ORF">FD17_GL002413</name>
</gene>
<evidence type="ECO:0000256" key="6">
    <source>
        <dbReference type="RuleBase" id="RU364089"/>
    </source>
</evidence>
<dbReference type="GO" id="GO:0016805">
    <property type="term" value="F:dipeptidase activity"/>
    <property type="evidence" value="ECO:0007669"/>
    <property type="project" value="UniProtKB-KW"/>
</dbReference>
<dbReference type="InterPro" id="IPR047804">
    <property type="entry name" value="C69_dipept_A-like"/>
</dbReference>
<dbReference type="NCBIfam" id="NF033678">
    <property type="entry name" value="C69_fam_dipept"/>
    <property type="match status" value="1"/>
</dbReference>
<dbReference type="PANTHER" id="PTHR12994:SF17">
    <property type="entry name" value="LD30995P"/>
    <property type="match status" value="1"/>
</dbReference>
<comment type="caution">
    <text evidence="8">The sequence shown here is derived from an EMBL/GenBank/DDBJ whole genome shotgun (WGS) entry which is preliminary data.</text>
</comment>
<feature type="signal peptide" evidence="7">
    <location>
        <begin position="1"/>
        <end position="40"/>
    </location>
</feature>
<keyword evidence="5 6" id="KW-0224">Dipeptidase</keyword>
<comment type="similarity">
    <text evidence="2 6">Belongs to the peptidase C69 family.</text>
</comment>
<dbReference type="Pfam" id="PF03577">
    <property type="entry name" value="Peptidase_C69"/>
    <property type="match status" value="1"/>
</dbReference>
<dbReference type="Gene3D" id="3.60.60.10">
    <property type="entry name" value="Penicillin V Acylase, Chain A"/>
    <property type="match status" value="1"/>
</dbReference>
<dbReference type="PATRIC" id="fig|1423808.3.peg.2464"/>
<dbReference type="EMBL" id="AZEA01000008">
    <property type="protein sequence ID" value="KRK88544.1"/>
    <property type="molecule type" value="Genomic_DNA"/>
</dbReference>
<name>A0A0R1KYZ1_9LACO</name>
<feature type="chain" id="PRO_5039177271" description="Dipeptidase" evidence="7">
    <location>
        <begin position="41"/>
        <end position="503"/>
    </location>
</feature>
<dbReference type="GO" id="GO:0070004">
    <property type="term" value="F:cysteine-type exopeptidase activity"/>
    <property type="evidence" value="ECO:0007669"/>
    <property type="project" value="InterPro"/>
</dbReference>
<evidence type="ECO:0000256" key="3">
    <source>
        <dbReference type="ARBA" id="ARBA00022670"/>
    </source>
</evidence>
<sequence length="503" mass="55628">MYNQVESIKLRGGKIMRTTKLLPGLVAFAAAMGMGIAANACTTVLVGKDASTDGSTLASRNEDVDTSWAKHFIVHQATSNGPTQYVSKDNNFTVNLPAQAQRYTSTPDWQQIDGQNQFGEDGINSSNVAMSGTESGTTNSKALKADPFVKDGLAETSILDVVLPYITSAKEGVQYLGHIIETKGSAENNGVIFSDKNDIWYMEIGSGHQWAAVRVPDDMYAVIPNQNMIGKLKLSDSSNYLASPGITNFVKSHKLNGYKNGTVDFALAFGTNSKSDATYNRPRVWDGQRILTPSKKQSITTKRFSMFMKPDHKIGVRQIEKVLSSHFTGTKYDSNGKWVGGYRPINVPTDVESHILQIRNNVPNDIAAVQWLAMASPATSAYIPFYTNIKDTPAQYKLGTDQPDAKSAYWTYKMTRILTDPYKDVLISKDVTPIKEVVNHQLDMNLENSDNHAVHLNGDDLVNYLTEQNQMNADYAQTQFQLLNQKLIQDASRLTKIVQNKDL</sequence>
<keyword evidence="3 6" id="KW-0645">Protease</keyword>
<evidence type="ECO:0000256" key="1">
    <source>
        <dbReference type="ARBA" id="ARBA00001670"/>
    </source>
</evidence>
<reference evidence="8 9" key="1">
    <citation type="journal article" date="2015" name="Genome Announc.">
        <title>Expanding the biotechnology potential of lactobacilli through comparative genomics of 213 strains and associated genera.</title>
        <authorList>
            <person name="Sun Z."/>
            <person name="Harris H.M."/>
            <person name="McCann A."/>
            <person name="Guo C."/>
            <person name="Argimon S."/>
            <person name="Zhang W."/>
            <person name="Yang X."/>
            <person name="Jeffery I.B."/>
            <person name="Cooney J.C."/>
            <person name="Kagawa T.F."/>
            <person name="Liu W."/>
            <person name="Song Y."/>
            <person name="Salvetti E."/>
            <person name="Wrobel A."/>
            <person name="Rasinkangas P."/>
            <person name="Parkhill J."/>
            <person name="Rea M.C."/>
            <person name="O'Sullivan O."/>
            <person name="Ritari J."/>
            <person name="Douillard F.P."/>
            <person name="Paul Ross R."/>
            <person name="Yang R."/>
            <person name="Briner A.E."/>
            <person name="Felis G.E."/>
            <person name="de Vos W.M."/>
            <person name="Barrangou R."/>
            <person name="Klaenhammer T.R."/>
            <person name="Caufield P.W."/>
            <person name="Cui Y."/>
            <person name="Zhang H."/>
            <person name="O'Toole P.W."/>
        </authorList>
    </citation>
    <scope>NUCLEOTIDE SEQUENCE [LARGE SCALE GENOMIC DNA]</scope>
    <source>
        <strain evidence="8 9">DSM 19904</strain>
    </source>
</reference>
<evidence type="ECO:0000256" key="5">
    <source>
        <dbReference type="ARBA" id="ARBA00022997"/>
    </source>
</evidence>
<keyword evidence="7" id="KW-0732">Signal</keyword>
<dbReference type="InterPro" id="IPR005322">
    <property type="entry name" value="Peptidase_C69"/>
</dbReference>
<evidence type="ECO:0000313" key="8">
    <source>
        <dbReference type="EMBL" id="KRK88544.1"/>
    </source>
</evidence>
<keyword evidence="4 6" id="KW-0378">Hydrolase</keyword>
<evidence type="ECO:0000256" key="2">
    <source>
        <dbReference type="ARBA" id="ARBA00007225"/>
    </source>
</evidence>
<dbReference type="PANTHER" id="PTHR12994">
    <property type="entry name" value="SECERNIN"/>
    <property type="match status" value="1"/>
</dbReference>
<evidence type="ECO:0000256" key="7">
    <source>
        <dbReference type="SAM" id="SignalP"/>
    </source>
</evidence>